<evidence type="ECO:0000256" key="3">
    <source>
        <dbReference type="ARBA" id="ARBA00022777"/>
    </source>
</evidence>
<sequence length="192" mass="20498">MAVIHHTTLSPSKVELLHAWLPGRAWFRGGDILDLVRAGGFRLDDPAGEVGMEFYLVTDTGTGTTYHVPMAYRGAPLDGADDALIGTTEHGVLGRRWVYDGARDPVLAEQALELLAGRAQAQDQDVSSAPAAPVYLVPAEVGTPISLRINRIPVEDGEPDGRRGLVGCSWRTPEGGVRRGILLEAVAVPGRT</sequence>
<dbReference type="Pfam" id="PF18085">
    <property type="entry name" value="Mak_N_cap"/>
    <property type="match status" value="1"/>
</dbReference>
<accession>A0ABS6B4C9</accession>
<evidence type="ECO:0000313" key="6">
    <source>
        <dbReference type="EMBL" id="MBU3064576.1"/>
    </source>
</evidence>
<evidence type="ECO:0000259" key="5">
    <source>
        <dbReference type="Pfam" id="PF18085"/>
    </source>
</evidence>
<keyword evidence="3" id="KW-0418">Kinase</keyword>
<evidence type="ECO:0000256" key="2">
    <source>
        <dbReference type="ARBA" id="ARBA00022741"/>
    </source>
</evidence>
<reference evidence="6 7" key="1">
    <citation type="submission" date="2021-06" db="EMBL/GenBank/DDBJ databases">
        <title>Actinomycetes sequencing.</title>
        <authorList>
            <person name="Shan Q."/>
        </authorList>
    </citation>
    <scope>NUCLEOTIDE SEQUENCE [LARGE SCALE GENOMIC DNA]</scope>
    <source>
        <strain evidence="6 7">NEAU-G5</strain>
    </source>
</reference>
<keyword evidence="7" id="KW-1185">Reference proteome</keyword>
<name>A0ABS6B4C9_9NOCA</name>
<dbReference type="InterPro" id="IPR040999">
    <property type="entry name" value="Mak_N_cap"/>
</dbReference>
<organism evidence="6 7">
    <name type="scientific">Nocardia albiluteola</name>
    <dbReference type="NCBI Taxonomy" id="2842303"/>
    <lineage>
        <taxon>Bacteria</taxon>
        <taxon>Bacillati</taxon>
        <taxon>Actinomycetota</taxon>
        <taxon>Actinomycetes</taxon>
        <taxon>Mycobacteriales</taxon>
        <taxon>Nocardiaceae</taxon>
        <taxon>Nocardia</taxon>
    </lineage>
</organism>
<dbReference type="Proteomes" id="UP000733379">
    <property type="component" value="Unassembled WGS sequence"/>
</dbReference>
<comment type="caution">
    <text evidence="6">The sequence shown here is derived from an EMBL/GenBank/DDBJ whole genome shotgun (WGS) entry which is preliminary data.</text>
</comment>
<dbReference type="RefSeq" id="WP_215919877.1">
    <property type="nucleotide sequence ID" value="NZ_JAHKNI010000008.1"/>
</dbReference>
<evidence type="ECO:0000256" key="4">
    <source>
        <dbReference type="ARBA" id="ARBA00022840"/>
    </source>
</evidence>
<dbReference type="EMBL" id="JAHKNI010000008">
    <property type="protein sequence ID" value="MBU3064576.1"/>
    <property type="molecule type" value="Genomic_DNA"/>
</dbReference>
<keyword evidence="1" id="KW-0808">Transferase</keyword>
<evidence type="ECO:0000313" key="7">
    <source>
        <dbReference type="Proteomes" id="UP000733379"/>
    </source>
</evidence>
<gene>
    <name evidence="6" type="ORF">KO481_23970</name>
</gene>
<keyword evidence="2" id="KW-0547">Nucleotide-binding</keyword>
<protein>
    <submittedName>
        <fullName evidence="6">1,4-alpha-glucan branching protein</fullName>
    </submittedName>
</protein>
<keyword evidence="4" id="KW-0067">ATP-binding</keyword>
<evidence type="ECO:0000256" key="1">
    <source>
        <dbReference type="ARBA" id="ARBA00022679"/>
    </source>
</evidence>
<proteinExistence type="predicted"/>
<feature type="domain" description="Maltokinase N-terminal cap" evidence="5">
    <location>
        <begin position="20"/>
        <end position="104"/>
    </location>
</feature>